<evidence type="ECO:0000313" key="1">
    <source>
        <dbReference type="EMBL" id="ERL95306.1"/>
    </source>
</evidence>
<dbReference type="EMBL" id="KB632419">
    <property type="protein sequence ID" value="ERL95306.1"/>
    <property type="molecule type" value="Genomic_DNA"/>
</dbReference>
<dbReference type="Proteomes" id="UP000030742">
    <property type="component" value="Unassembled WGS sequence"/>
</dbReference>
<protein>
    <recommendedName>
        <fullName evidence="3">RNA-directed DNA polymerase from transposon X-element</fullName>
    </recommendedName>
</protein>
<reference evidence="1 2" key="1">
    <citation type="journal article" date="2013" name="Genome Biol.">
        <title>Draft genome of the mountain pine beetle, Dendroctonus ponderosae Hopkins, a major forest pest.</title>
        <authorList>
            <person name="Keeling C.I."/>
            <person name="Yuen M.M."/>
            <person name="Liao N.Y."/>
            <person name="Docking T.R."/>
            <person name="Chan S.K."/>
            <person name="Taylor G.A."/>
            <person name="Palmquist D.L."/>
            <person name="Jackman S.D."/>
            <person name="Nguyen A."/>
            <person name="Li M."/>
            <person name="Henderson H."/>
            <person name="Janes J.K."/>
            <person name="Zhao Y."/>
            <person name="Pandoh P."/>
            <person name="Moore R."/>
            <person name="Sperling F.A."/>
            <person name="Huber D.P."/>
            <person name="Birol I."/>
            <person name="Jones S.J."/>
            <person name="Bohlmann J."/>
        </authorList>
    </citation>
    <scope>NUCLEOTIDE SEQUENCE</scope>
</reference>
<proteinExistence type="predicted"/>
<dbReference type="AlphaFoldDB" id="U4UY49"/>
<sequence length="396" mass="45527">MAIPEIQTELEKLGFHPSQMQFFKTGNAKIETNMDHFPHNANDLNILTKTLTKTITAAVSKATTLKTNKNLNPFSLPPEIKSLIKSRNKLERRAKQFADSVLNKQANKIYKLIKIQINSLKNEKWSEFLENIPTGDSDAWKVSKALLRTIKTSFPPIHGERGLVYTDEEKAEAFADSLERQFSPNMSQTDDLNFEEEVENILQEIKHRRNPPNSPAIPPTPRLTLNGSPLDYAKTIKYLGITINPRLNFNAHIATALKKAHRTTACLYPLLNQKSTLSPKNRILIYKQVIRSQICYAAPILSQTSKSAITKLQRFQNKILRRMTRRPWYVRNSQIHANLEKETIEDFISRLHDKFKARVLSHPNPLIKSTFAQKISKHNYLTLTSLMENPLWYHPP</sequence>
<name>U4UY49_DENPD</name>
<organism evidence="1 2">
    <name type="scientific">Dendroctonus ponderosae</name>
    <name type="common">Mountain pine beetle</name>
    <dbReference type="NCBI Taxonomy" id="77166"/>
    <lineage>
        <taxon>Eukaryota</taxon>
        <taxon>Metazoa</taxon>
        <taxon>Ecdysozoa</taxon>
        <taxon>Arthropoda</taxon>
        <taxon>Hexapoda</taxon>
        <taxon>Insecta</taxon>
        <taxon>Pterygota</taxon>
        <taxon>Neoptera</taxon>
        <taxon>Endopterygota</taxon>
        <taxon>Coleoptera</taxon>
        <taxon>Polyphaga</taxon>
        <taxon>Cucujiformia</taxon>
        <taxon>Curculionidae</taxon>
        <taxon>Scolytinae</taxon>
        <taxon>Dendroctonus</taxon>
    </lineage>
</organism>
<evidence type="ECO:0008006" key="3">
    <source>
        <dbReference type="Google" id="ProtNLM"/>
    </source>
</evidence>
<evidence type="ECO:0000313" key="2">
    <source>
        <dbReference type="Proteomes" id="UP000030742"/>
    </source>
</evidence>
<dbReference type="STRING" id="77166.U4UY49"/>
<gene>
    <name evidence="1" type="ORF">D910_12572</name>
</gene>
<accession>U4UY49</accession>